<organism evidence="11 12">
    <name type="scientific">Paenibacillus hemerocallicola</name>
    <dbReference type="NCBI Taxonomy" id="1172614"/>
    <lineage>
        <taxon>Bacteria</taxon>
        <taxon>Bacillati</taxon>
        <taxon>Bacillota</taxon>
        <taxon>Bacilli</taxon>
        <taxon>Bacillales</taxon>
        <taxon>Paenibacillaceae</taxon>
        <taxon>Paenibacillus</taxon>
    </lineage>
</organism>
<keyword evidence="4" id="KW-0902">Two-component regulatory system</keyword>
<feature type="domain" description="Response regulatory" evidence="10">
    <location>
        <begin position="3"/>
        <end position="120"/>
    </location>
</feature>
<reference evidence="11 12" key="1">
    <citation type="submission" date="2019-05" db="EMBL/GenBank/DDBJ databases">
        <title>We sequenced the genome of Paenibacillus hemerocallicola KCTC 33185 for further insight into its adaptation and study the phylogeny of Paenibacillus.</title>
        <authorList>
            <person name="Narsing Rao M.P."/>
        </authorList>
    </citation>
    <scope>NUCLEOTIDE SEQUENCE [LARGE SCALE GENOMIC DNA]</scope>
    <source>
        <strain evidence="11 12">KCTC 33185</strain>
    </source>
</reference>
<name>A0A5C4SXJ7_9BACL</name>
<proteinExistence type="predicted"/>
<protein>
    <submittedName>
        <fullName evidence="11">Response regulator</fullName>
    </submittedName>
</protein>
<dbReference type="PROSITE" id="PS00041">
    <property type="entry name" value="HTH_ARAC_FAMILY_1"/>
    <property type="match status" value="1"/>
</dbReference>
<dbReference type="RefSeq" id="WP_139607058.1">
    <property type="nucleotide sequence ID" value="NZ_VDCQ01000083.1"/>
</dbReference>
<evidence type="ECO:0000259" key="10">
    <source>
        <dbReference type="PROSITE" id="PS50110"/>
    </source>
</evidence>
<dbReference type="CDD" id="cd17536">
    <property type="entry name" value="REC_YesN-like"/>
    <property type="match status" value="1"/>
</dbReference>
<evidence type="ECO:0000256" key="5">
    <source>
        <dbReference type="ARBA" id="ARBA00023015"/>
    </source>
</evidence>
<dbReference type="GO" id="GO:0003700">
    <property type="term" value="F:DNA-binding transcription factor activity"/>
    <property type="evidence" value="ECO:0007669"/>
    <property type="project" value="InterPro"/>
</dbReference>
<dbReference type="Gene3D" id="3.40.50.2300">
    <property type="match status" value="1"/>
</dbReference>
<dbReference type="InterPro" id="IPR001789">
    <property type="entry name" value="Sig_transdc_resp-reg_receiver"/>
</dbReference>
<dbReference type="Gene3D" id="1.10.10.60">
    <property type="entry name" value="Homeodomain-like"/>
    <property type="match status" value="2"/>
</dbReference>
<dbReference type="GO" id="GO:0043565">
    <property type="term" value="F:sequence-specific DNA binding"/>
    <property type="evidence" value="ECO:0007669"/>
    <property type="project" value="InterPro"/>
</dbReference>
<dbReference type="InterPro" id="IPR020449">
    <property type="entry name" value="Tscrpt_reg_AraC-type_HTH"/>
</dbReference>
<evidence type="ECO:0000256" key="7">
    <source>
        <dbReference type="ARBA" id="ARBA00023163"/>
    </source>
</evidence>
<dbReference type="InterPro" id="IPR018062">
    <property type="entry name" value="HTH_AraC-typ_CS"/>
</dbReference>
<keyword evidence="5" id="KW-0805">Transcription regulation</keyword>
<feature type="domain" description="HTH araC/xylS-type" evidence="9">
    <location>
        <begin position="245"/>
        <end position="344"/>
    </location>
</feature>
<keyword evidence="3 8" id="KW-0597">Phosphoprotein</keyword>
<evidence type="ECO:0000256" key="4">
    <source>
        <dbReference type="ARBA" id="ARBA00023012"/>
    </source>
</evidence>
<dbReference type="EMBL" id="VDCQ01000083">
    <property type="protein sequence ID" value="TNJ60491.1"/>
    <property type="molecule type" value="Genomic_DNA"/>
</dbReference>
<evidence type="ECO:0000256" key="3">
    <source>
        <dbReference type="ARBA" id="ARBA00022553"/>
    </source>
</evidence>
<keyword evidence="12" id="KW-1185">Reference proteome</keyword>
<evidence type="ECO:0000256" key="1">
    <source>
        <dbReference type="ARBA" id="ARBA00004496"/>
    </source>
</evidence>
<dbReference type="PANTHER" id="PTHR42713">
    <property type="entry name" value="HISTIDINE KINASE-RELATED"/>
    <property type="match status" value="1"/>
</dbReference>
<keyword evidence="6" id="KW-0238">DNA-binding</keyword>
<dbReference type="GO" id="GO:0005737">
    <property type="term" value="C:cytoplasm"/>
    <property type="evidence" value="ECO:0007669"/>
    <property type="project" value="UniProtKB-SubCell"/>
</dbReference>
<accession>A0A5C4SXJ7</accession>
<evidence type="ECO:0000313" key="12">
    <source>
        <dbReference type="Proteomes" id="UP000307943"/>
    </source>
</evidence>
<dbReference type="OrthoDB" id="9794370at2"/>
<dbReference type="PROSITE" id="PS50110">
    <property type="entry name" value="RESPONSE_REGULATORY"/>
    <property type="match status" value="1"/>
</dbReference>
<sequence>MYKVIVVDDEFMIKRGICAVIERGNCGFICAGEANDGREALQLCREVVPDVVITDICMPVMDGLELVEALSRQYPVPRIVILSGYDEFEYAQKALRLGVDDYLLKPLDPDALQELLVKFAGRLGAESRSTLEKGKLFDEIGKRAKKLSEAIWAADGSSAHAVLEEIRVLLGGAGEAVSLRELYMYLLFRTDSELVYVSGRSLLNPDRIELPNHSEPLAVRVTELVDGAIGQIRASKNWNGSHTVAKAVDYIHRHYKDSELTLQDIAGQLGMNLSYLSRAIKEETGVTFVHYLSELRLSEAKERLMKYNAKIYETAAAVGYKDYSHFAKAFRKRFGCSPTEFLKMSQPIPRRP</sequence>
<dbReference type="GO" id="GO:0000160">
    <property type="term" value="P:phosphorelay signal transduction system"/>
    <property type="evidence" value="ECO:0007669"/>
    <property type="project" value="UniProtKB-KW"/>
</dbReference>
<evidence type="ECO:0000313" key="11">
    <source>
        <dbReference type="EMBL" id="TNJ60491.1"/>
    </source>
</evidence>
<evidence type="ECO:0000256" key="6">
    <source>
        <dbReference type="ARBA" id="ARBA00023125"/>
    </source>
</evidence>
<dbReference type="InterPro" id="IPR018060">
    <property type="entry name" value="HTH_AraC"/>
</dbReference>
<dbReference type="PANTHER" id="PTHR42713:SF3">
    <property type="entry name" value="TRANSCRIPTIONAL REGULATORY PROTEIN HPTR"/>
    <property type="match status" value="1"/>
</dbReference>
<dbReference type="SMART" id="SM00448">
    <property type="entry name" value="REC"/>
    <property type="match status" value="1"/>
</dbReference>
<comment type="caution">
    <text evidence="11">The sequence shown here is derived from an EMBL/GenBank/DDBJ whole genome shotgun (WGS) entry which is preliminary data.</text>
</comment>
<dbReference type="AlphaFoldDB" id="A0A5C4SXJ7"/>
<dbReference type="InterPro" id="IPR051552">
    <property type="entry name" value="HptR"/>
</dbReference>
<dbReference type="SUPFAM" id="SSF52172">
    <property type="entry name" value="CheY-like"/>
    <property type="match status" value="1"/>
</dbReference>
<feature type="modified residue" description="4-aspartylphosphate" evidence="8">
    <location>
        <position position="55"/>
    </location>
</feature>
<dbReference type="PRINTS" id="PR00032">
    <property type="entry name" value="HTHARAC"/>
</dbReference>
<dbReference type="SMART" id="SM00342">
    <property type="entry name" value="HTH_ARAC"/>
    <property type="match status" value="1"/>
</dbReference>
<dbReference type="InterPro" id="IPR009057">
    <property type="entry name" value="Homeodomain-like_sf"/>
</dbReference>
<dbReference type="Pfam" id="PF12833">
    <property type="entry name" value="HTH_18"/>
    <property type="match status" value="1"/>
</dbReference>
<dbReference type="Proteomes" id="UP000307943">
    <property type="component" value="Unassembled WGS sequence"/>
</dbReference>
<dbReference type="SUPFAM" id="SSF46689">
    <property type="entry name" value="Homeodomain-like"/>
    <property type="match status" value="2"/>
</dbReference>
<dbReference type="Pfam" id="PF00072">
    <property type="entry name" value="Response_reg"/>
    <property type="match status" value="1"/>
</dbReference>
<dbReference type="PROSITE" id="PS01124">
    <property type="entry name" value="HTH_ARAC_FAMILY_2"/>
    <property type="match status" value="1"/>
</dbReference>
<evidence type="ECO:0000256" key="8">
    <source>
        <dbReference type="PROSITE-ProRule" id="PRU00169"/>
    </source>
</evidence>
<evidence type="ECO:0000256" key="2">
    <source>
        <dbReference type="ARBA" id="ARBA00022490"/>
    </source>
</evidence>
<gene>
    <name evidence="11" type="ORF">FE784_35905</name>
</gene>
<keyword evidence="2" id="KW-0963">Cytoplasm</keyword>
<evidence type="ECO:0000259" key="9">
    <source>
        <dbReference type="PROSITE" id="PS01124"/>
    </source>
</evidence>
<dbReference type="InterPro" id="IPR011006">
    <property type="entry name" value="CheY-like_superfamily"/>
</dbReference>
<keyword evidence="7" id="KW-0804">Transcription</keyword>
<comment type="subcellular location">
    <subcellularLocation>
        <location evidence="1">Cytoplasm</location>
    </subcellularLocation>
</comment>